<feature type="chain" id="PRO_5045335007" evidence="1">
    <location>
        <begin position="32"/>
        <end position="1183"/>
    </location>
</feature>
<comment type="caution">
    <text evidence="2">The sequence shown here is derived from an EMBL/GenBank/DDBJ whole genome shotgun (WGS) entry which is preliminary data.</text>
</comment>
<dbReference type="EMBL" id="JBBNFP010000048">
    <property type="protein sequence ID" value="MEQ2487456.1"/>
    <property type="molecule type" value="Genomic_DNA"/>
</dbReference>
<organism evidence="2 3">
    <name type="scientific">Hallella faecis</name>
    <dbReference type="NCBI Taxonomy" id="2841596"/>
    <lineage>
        <taxon>Bacteria</taxon>
        <taxon>Pseudomonadati</taxon>
        <taxon>Bacteroidota</taxon>
        <taxon>Bacteroidia</taxon>
        <taxon>Bacteroidales</taxon>
        <taxon>Prevotellaceae</taxon>
        <taxon>Hallella</taxon>
    </lineage>
</organism>
<evidence type="ECO:0000256" key="1">
    <source>
        <dbReference type="SAM" id="SignalP"/>
    </source>
</evidence>
<dbReference type="RefSeq" id="WP_215760542.1">
    <property type="nucleotide sequence ID" value="NZ_JAHKBE010000050.1"/>
</dbReference>
<gene>
    <name evidence="2" type="ORF">AAAT34_10450</name>
</gene>
<feature type="signal peptide" evidence="1">
    <location>
        <begin position="1"/>
        <end position="31"/>
    </location>
</feature>
<proteinExistence type="predicted"/>
<accession>A0ABV1FSR3</accession>
<evidence type="ECO:0000313" key="3">
    <source>
        <dbReference type="Proteomes" id="UP001487296"/>
    </source>
</evidence>
<name>A0ABV1FSR3_9BACT</name>
<dbReference type="Proteomes" id="UP001487296">
    <property type="component" value="Unassembled WGS sequence"/>
</dbReference>
<protein>
    <submittedName>
        <fullName evidence="2">Uncharacterized protein</fullName>
    </submittedName>
</protein>
<sequence length="1183" mass="130151">MEKLKLLISSCRGMIRCAATAVLLTVGMAAAAQTVSISPKTGNVISAASYDSESHVQNYGGVWIHNQLPMTLITSDEATITAAGLMKVHANNVSAVGDKLTFISGQGDIVNHMSLSLPKGYRFTSYKMVINSNDASVVATTLKEMDASFTTEHTSVLIKKTGSEGVTMQRTSMNNSDMGNILYFKQDHDYARGGSSTIDVVSFVVTFECTDKFNESLQAEPDAFTGAVSCLALPFLTNRVDYGPIEIQTVNNYTSFKYDYNNIKDLEADFLLYDEKGVVGGTAKAGTPGDGSIASVSNDGKLTYIGLKNNTYWLETPTDALAENGQRIPVGYRIVGARLVYANSAKHVGFKKGDQIYITDGNGRYMNHSLEFTANKVVWTYGTDGKVYTKSGYNTYYLAHNYTTNNNKRVYYLDVTTRSWNAAVYNTKGLNLFIGSGAETYFVSCNADGKGVYNYAQGMAVVVNTITTEASSTGFTIKIFDKTGTTVEHEGQASAEHPVGELVLEKINNDAIKLQIEGLEEGQKAYVCFQVQLEALNPYIDKMDITCTQPSGEQALKKQYLADDFTIGTDGKVDFGVPTNFGTIGLRFAFDGLHSKSADETYPAGQVGKYSRYHFVKSDYYNLIDENLQAHRSEAADYDYTKKVRVEVAGDKAFYCNNSDKFKAGTTGSGTFYYEEYRYTNAAYNTQGGQWKEMVANSGDDYVKRYIVVCDETRYNIAPTTTPRHAIYAYYSTDLKLTTVDYTPEITYTKVYDDAVIPTGPDKNYYVGATLRLRDETGSLLPEGTGYAFTKQIIDQINADIAAHKANAPVDADHILYFDASKVNSLLFSSNNAPWGQLEDLKRKLGMNALIFLPTGVTDNHDNVASKSLSGDDFIAENNIVLEDQWPFFSPYDIRINAANEVSYKRFVANNNDTKKWVSIVMPFTVAINAETGQYTNEDDKCDFTFYKMNATNAFSKPNPSGELIFTDIYGHFSPCTGVSTTQPNDAYIVRIDRAEMTEKDAKLMFILRQRGSTIVKTPKGRTIQGADSSGSVDGQNVVLTPQATFSGAEVDKTPGIFYFNKDKFVSSLALEMSNTVKVLPFRSYYDCTGTGTRNIRYINISLEPNNDPTDIQEVTTDATNAGFVFSSQAGQLTIKATKDLRASVRNVSGQTIDVKALKAGESHSVKLPSGIYVVNGTKVMVR</sequence>
<keyword evidence="3" id="KW-1185">Reference proteome</keyword>
<reference evidence="2 3" key="1">
    <citation type="submission" date="2024-04" db="EMBL/GenBank/DDBJ databases">
        <title>Human intestinal bacterial collection.</title>
        <authorList>
            <person name="Pauvert C."/>
            <person name="Hitch T.C.A."/>
            <person name="Clavel T."/>
        </authorList>
    </citation>
    <scope>NUCLEOTIDE SEQUENCE [LARGE SCALE GENOMIC DNA]</scope>
    <source>
        <strain evidence="2 3">CLA-AA-H145</strain>
    </source>
</reference>
<keyword evidence="1" id="KW-0732">Signal</keyword>
<evidence type="ECO:0000313" key="2">
    <source>
        <dbReference type="EMBL" id="MEQ2487456.1"/>
    </source>
</evidence>